<dbReference type="AlphaFoldDB" id="A0A8J3ISQ9"/>
<comment type="caution">
    <text evidence="2">The sequence shown here is derived from an EMBL/GenBank/DDBJ whole genome shotgun (WGS) entry which is preliminary data.</text>
</comment>
<protein>
    <submittedName>
        <fullName evidence="2">Uncharacterized protein</fullName>
    </submittedName>
</protein>
<reference evidence="2" key="1">
    <citation type="submission" date="2020-10" db="EMBL/GenBank/DDBJ databases">
        <title>Taxonomic study of unclassified bacteria belonging to the class Ktedonobacteria.</title>
        <authorList>
            <person name="Yabe S."/>
            <person name="Wang C.M."/>
            <person name="Zheng Y."/>
            <person name="Sakai Y."/>
            <person name="Cavaletti L."/>
            <person name="Monciardini P."/>
            <person name="Donadio S."/>
        </authorList>
    </citation>
    <scope>NUCLEOTIDE SEQUENCE</scope>
    <source>
        <strain evidence="2">ID150040</strain>
    </source>
</reference>
<keyword evidence="3" id="KW-1185">Reference proteome</keyword>
<dbReference type="Proteomes" id="UP000597444">
    <property type="component" value="Unassembled WGS sequence"/>
</dbReference>
<dbReference type="RefSeq" id="WP_220206866.1">
    <property type="nucleotide sequence ID" value="NZ_BNJK01000001.1"/>
</dbReference>
<sequence length="144" mass="15325">MMCISCGCNHPADNHGDKRNITLQDIDAAAQAAGTTREKVLHNISDVAQTSQQNATSSARPRQDGYLETEGTEGYGRAEERTGEPASANPAQQGYNPAHSGARHAKNQPGKQVETPGRETGTSWGDDQQMGYTTDTPDRSNPAG</sequence>
<organism evidence="2 3">
    <name type="scientific">Reticulibacter mediterranei</name>
    <dbReference type="NCBI Taxonomy" id="2778369"/>
    <lineage>
        <taxon>Bacteria</taxon>
        <taxon>Bacillati</taxon>
        <taxon>Chloroflexota</taxon>
        <taxon>Ktedonobacteria</taxon>
        <taxon>Ktedonobacterales</taxon>
        <taxon>Reticulibacteraceae</taxon>
        <taxon>Reticulibacter</taxon>
    </lineage>
</organism>
<evidence type="ECO:0000256" key="1">
    <source>
        <dbReference type="SAM" id="MobiDB-lite"/>
    </source>
</evidence>
<gene>
    <name evidence="2" type="ORF">KSF_062730</name>
</gene>
<evidence type="ECO:0000313" key="2">
    <source>
        <dbReference type="EMBL" id="GHO96225.1"/>
    </source>
</evidence>
<dbReference type="EMBL" id="BNJK01000001">
    <property type="protein sequence ID" value="GHO96225.1"/>
    <property type="molecule type" value="Genomic_DNA"/>
</dbReference>
<feature type="region of interest" description="Disordered" evidence="1">
    <location>
        <begin position="43"/>
        <end position="144"/>
    </location>
</feature>
<feature type="compositionally biased region" description="Polar residues" evidence="1">
    <location>
        <begin position="120"/>
        <end position="135"/>
    </location>
</feature>
<proteinExistence type="predicted"/>
<feature type="compositionally biased region" description="Polar residues" evidence="1">
    <location>
        <begin position="46"/>
        <end position="60"/>
    </location>
</feature>
<accession>A0A8J3ISQ9</accession>
<name>A0A8J3ISQ9_9CHLR</name>
<evidence type="ECO:0000313" key="3">
    <source>
        <dbReference type="Proteomes" id="UP000597444"/>
    </source>
</evidence>